<dbReference type="RefSeq" id="XP_001828305.1">
    <property type="nucleotide sequence ID" value="XM_001828253.2"/>
</dbReference>
<keyword evidence="1" id="KW-0378">Hydrolase</keyword>
<dbReference type="GO" id="GO:0016787">
    <property type="term" value="F:hydrolase activity"/>
    <property type="evidence" value="ECO:0007669"/>
    <property type="project" value="UniProtKB-KW"/>
</dbReference>
<dbReference type="SUPFAM" id="SSF53474">
    <property type="entry name" value="alpha/beta-Hydrolases"/>
    <property type="match status" value="1"/>
</dbReference>
<dbReference type="OrthoDB" id="2152029at2759"/>
<dbReference type="PANTHER" id="PTHR48081">
    <property type="entry name" value="AB HYDROLASE SUPERFAMILY PROTEIN C4A8.06C"/>
    <property type="match status" value="1"/>
</dbReference>
<organism evidence="4 5">
    <name type="scientific">Coprinopsis cinerea (strain Okayama-7 / 130 / ATCC MYA-4618 / FGSC 9003)</name>
    <name type="common">Inky cap fungus</name>
    <name type="synonym">Hormographiella aspergillata</name>
    <dbReference type="NCBI Taxonomy" id="240176"/>
    <lineage>
        <taxon>Eukaryota</taxon>
        <taxon>Fungi</taxon>
        <taxon>Dikarya</taxon>
        <taxon>Basidiomycota</taxon>
        <taxon>Agaricomycotina</taxon>
        <taxon>Agaricomycetes</taxon>
        <taxon>Agaricomycetidae</taxon>
        <taxon>Agaricales</taxon>
        <taxon>Agaricineae</taxon>
        <taxon>Psathyrellaceae</taxon>
        <taxon>Coprinopsis</taxon>
    </lineage>
</organism>
<evidence type="ECO:0000256" key="1">
    <source>
        <dbReference type="ARBA" id="ARBA00022801"/>
    </source>
</evidence>
<comment type="caution">
    <text evidence="4">The sequence shown here is derived from an EMBL/GenBank/DDBJ whole genome shotgun (WGS) entry which is preliminary data.</text>
</comment>
<protein>
    <recommendedName>
        <fullName evidence="3">Alpha/beta hydrolase fold-3 domain-containing protein</fullName>
    </recommendedName>
</protein>
<dbReference type="STRING" id="240176.A8MZZ0"/>
<proteinExistence type="predicted"/>
<dbReference type="VEuPathDB" id="FungiDB:CC1G_02886"/>
<gene>
    <name evidence="4" type="ORF">CC1G_02886</name>
</gene>
<dbReference type="KEGG" id="cci:CC1G_02886"/>
<dbReference type="Gene3D" id="3.40.50.1820">
    <property type="entry name" value="alpha/beta hydrolase"/>
    <property type="match status" value="1"/>
</dbReference>
<keyword evidence="2" id="KW-0472">Membrane</keyword>
<dbReference type="Proteomes" id="UP000001861">
    <property type="component" value="Unassembled WGS sequence"/>
</dbReference>
<keyword evidence="2" id="KW-1133">Transmembrane helix</keyword>
<dbReference type="EMBL" id="AACS02000001">
    <property type="protein sequence ID" value="EAU93656.1"/>
    <property type="molecule type" value="Genomic_DNA"/>
</dbReference>
<dbReference type="FunCoup" id="A8MZZ0">
    <property type="interactions" value="21"/>
</dbReference>
<reference evidence="4 5" key="1">
    <citation type="journal article" date="2010" name="Proc. Natl. Acad. Sci. U.S.A.">
        <title>Insights into evolution of multicellular fungi from the assembled chromosomes of the mushroom Coprinopsis cinerea (Coprinus cinereus).</title>
        <authorList>
            <person name="Stajich J.E."/>
            <person name="Wilke S.K."/>
            <person name="Ahren D."/>
            <person name="Au C.H."/>
            <person name="Birren B.W."/>
            <person name="Borodovsky M."/>
            <person name="Burns C."/>
            <person name="Canback B."/>
            <person name="Casselton L.A."/>
            <person name="Cheng C.K."/>
            <person name="Deng J."/>
            <person name="Dietrich F.S."/>
            <person name="Fargo D.C."/>
            <person name="Farman M.L."/>
            <person name="Gathman A.C."/>
            <person name="Goldberg J."/>
            <person name="Guigo R."/>
            <person name="Hoegger P.J."/>
            <person name="Hooker J.B."/>
            <person name="Huggins A."/>
            <person name="James T.Y."/>
            <person name="Kamada T."/>
            <person name="Kilaru S."/>
            <person name="Kodira C."/>
            <person name="Kues U."/>
            <person name="Kupfer D."/>
            <person name="Kwan H.S."/>
            <person name="Lomsadze A."/>
            <person name="Li W."/>
            <person name="Lilly W.W."/>
            <person name="Ma L.J."/>
            <person name="Mackey A.J."/>
            <person name="Manning G."/>
            <person name="Martin F."/>
            <person name="Muraguchi H."/>
            <person name="Natvig D.O."/>
            <person name="Palmerini H."/>
            <person name="Ramesh M.A."/>
            <person name="Rehmeyer C.J."/>
            <person name="Roe B.A."/>
            <person name="Shenoy N."/>
            <person name="Stanke M."/>
            <person name="Ter-Hovhannisyan V."/>
            <person name="Tunlid A."/>
            <person name="Velagapudi R."/>
            <person name="Vision T.J."/>
            <person name="Zeng Q."/>
            <person name="Zolan M.E."/>
            <person name="Pukkila P.J."/>
        </authorList>
    </citation>
    <scope>NUCLEOTIDE SEQUENCE [LARGE SCALE GENOMIC DNA]</scope>
    <source>
        <strain evidence="5">Okayama-7 / 130 / ATCC MYA-4618 / FGSC 9003</strain>
    </source>
</reference>
<evidence type="ECO:0000259" key="3">
    <source>
        <dbReference type="Pfam" id="PF07859"/>
    </source>
</evidence>
<accession>A8MZZ0</accession>
<dbReference type="InterPro" id="IPR050300">
    <property type="entry name" value="GDXG_lipolytic_enzyme"/>
</dbReference>
<keyword evidence="5" id="KW-1185">Reference proteome</keyword>
<name>A8MZZ0_COPC7</name>
<dbReference type="Pfam" id="PF07859">
    <property type="entry name" value="Abhydrolase_3"/>
    <property type="match status" value="1"/>
</dbReference>
<feature type="transmembrane region" description="Helical" evidence="2">
    <location>
        <begin position="20"/>
        <end position="42"/>
    </location>
</feature>
<evidence type="ECO:0000313" key="4">
    <source>
        <dbReference type="EMBL" id="EAU93656.1"/>
    </source>
</evidence>
<dbReference type="OMA" id="SPWCSLT"/>
<dbReference type="PANTHER" id="PTHR48081:SF31">
    <property type="entry name" value="STERYL ACETYL HYDROLASE MUG81-RELATED"/>
    <property type="match status" value="1"/>
</dbReference>
<dbReference type="AlphaFoldDB" id="A8MZZ0"/>
<evidence type="ECO:0000256" key="2">
    <source>
        <dbReference type="SAM" id="Phobius"/>
    </source>
</evidence>
<dbReference type="eggNOG" id="KOG1515">
    <property type="taxonomic scope" value="Eukaryota"/>
</dbReference>
<dbReference type="InParanoid" id="A8MZZ0"/>
<feature type="domain" description="Alpha/beta hydrolase fold-3" evidence="3">
    <location>
        <begin position="116"/>
        <end position="327"/>
    </location>
</feature>
<dbReference type="InterPro" id="IPR029058">
    <property type="entry name" value="AB_hydrolase_fold"/>
</dbReference>
<keyword evidence="2" id="KW-0812">Transmembrane</keyword>
<dbReference type="GeneID" id="6004620"/>
<evidence type="ECO:0000313" key="5">
    <source>
        <dbReference type="Proteomes" id="UP000001861"/>
    </source>
</evidence>
<dbReference type="InterPro" id="IPR013094">
    <property type="entry name" value="AB_hydrolase_3"/>
</dbReference>
<sequence length="372" mass="41740">MATSVQTRPYGSVTWLERLHMVFVFLPLPVVSIYRLLSSFFVQHEKHKTWRRVLADFSFRYSSSSLRVNQIQSLLGSDLDVYTKWAKRQKVEKLVEELDKDSSLMWLSKKSTEKVILYIHGGCYCLPIQDFAADYWKKAVDSINQDFPSAQVGLVALAYPLIPNGNFPSQLKPIILAIQHLLSQDTKPENIHIAGESAGGGLVLQLLSHLLHPVPDSSVPKLTLPEGTKLGSMCIMSPIVSLNTKAASHRENTDKDVLPDWSWGELFEYVLPFLRTSEDAAPYAEALNTPEGWFSGAEGVVGRVWMSVGEHECMRDDVQAVMKKIPSQQPGFLTTFVEPNGVHNSQYLDCMAGEANELHVKIAEWVREGLQL</sequence>